<dbReference type="AlphaFoldDB" id="A0A1H2KEC8"/>
<evidence type="ECO:0000313" key="2">
    <source>
        <dbReference type="Proteomes" id="UP000199608"/>
    </source>
</evidence>
<keyword evidence="2" id="KW-1185">Reference proteome</keyword>
<organism evidence="1 2">
    <name type="scientific">Desulfobacula phenolica</name>
    <dbReference type="NCBI Taxonomy" id="90732"/>
    <lineage>
        <taxon>Bacteria</taxon>
        <taxon>Pseudomonadati</taxon>
        <taxon>Thermodesulfobacteriota</taxon>
        <taxon>Desulfobacteria</taxon>
        <taxon>Desulfobacterales</taxon>
        <taxon>Desulfobacteraceae</taxon>
        <taxon>Desulfobacula</taxon>
    </lineage>
</organism>
<sequence length="95" mass="11224">MNKAFKFKNWNTGGKHYVLNATSHNKWVGFQKSVIEKLKKKFGDDFYLVIWTDRQKDNDFFNIPFKKLNIYSSMNTRRLVSLKTDGLQLLKMGNS</sequence>
<protein>
    <submittedName>
        <fullName evidence="1">Uncharacterized protein</fullName>
    </submittedName>
</protein>
<accession>A0A1H2KEC8</accession>
<dbReference type="Proteomes" id="UP000199608">
    <property type="component" value="Unassembled WGS sequence"/>
</dbReference>
<gene>
    <name evidence="1" type="ORF">SAMN04487931_1365</name>
</gene>
<dbReference type="RefSeq" id="WP_092238787.1">
    <property type="nucleotide sequence ID" value="NZ_FNLL01000036.1"/>
</dbReference>
<dbReference type="EMBL" id="FNLL01000036">
    <property type="protein sequence ID" value="SDU67009.1"/>
    <property type="molecule type" value="Genomic_DNA"/>
</dbReference>
<proteinExistence type="predicted"/>
<name>A0A1H2KEC8_9BACT</name>
<reference evidence="2" key="1">
    <citation type="submission" date="2016-10" db="EMBL/GenBank/DDBJ databases">
        <authorList>
            <person name="Varghese N."/>
            <person name="Submissions S."/>
        </authorList>
    </citation>
    <scope>NUCLEOTIDE SEQUENCE [LARGE SCALE GENOMIC DNA]</scope>
    <source>
        <strain evidence="2">DSM 3384</strain>
    </source>
</reference>
<evidence type="ECO:0000313" key="1">
    <source>
        <dbReference type="EMBL" id="SDU67009.1"/>
    </source>
</evidence>